<evidence type="ECO:0000313" key="3">
    <source>
        <dbReference type="Proteomes" id="UP001157186"/>
    </source>
</evidence>
<organism evidence="2 3">
    <name type="scientific">Thalassotalea insulae</name>
    <dbReference type="NCBI Taxonomy" id="2056778"/>
    <lineage>
        <taxon>Bacteria</taxon>
        <taxon>Pseudomonadati</taxon>
        <taxon>Pseudomonadota</taxon>
        <taxon>Gammaproteobacteria</taxon>
        <taxon>Alteromonadales</taxon>
        <taxon>Colwelliaceae</taxon>
        <taxon>Thalassotalea</taxon>
    </lineage>
</organism>
<accession>A0ABQ6GX54</accession>
<feature type="signal peptide" evidence="1">
    <location>
        <begin position="1"/>
        <end position="22"/>
    </location>
</feature>
<evidence type="ECO:0008006" key="4">
    <source>
        <dbReference type="Google" id="ProtNLM"/>
    </source>
</evidence>
<keyword evidence="3" id="KW-1185">Reference proteome</keyword>
<gene>
    <name evidence="2" type="ORF">tinsulaeT_32670</name>
</gene>
<feature type="chain" id="PRO_5045198520" description="Porin" evidence="1">
    <location>
        <begin position="23"/>
        <end position="403"/>
    </location>
</feature>
<dbReference type="SUPFAM" id="SSF56935">
    <property type="entry name" value="Porins"/>
    <property type="match status" value="1"/>
</dbReference>
<protein>
    <recommendedName>
        <fullName evidence="4">Porin</fullName>
    </recommendedName>
</protein>
<keyword evidence="1" id="KW-0732">Signal</keyword>
<sequence length="403" mass="46248">MKLLPQIFLVSFISITASLPLAATQVTNDHNELNITGSISINSRYFPEPAAWASQLEGNQISISAEPELNWLACNQDCKIQVMPSLRLDSRDNDRNKFDLKEAYLKYSDNDLHLTLGINQVFWGVTESRHLVNIINQIDAHEDVTEESFLGQFMLQANKQLDIGEFSFIIMTGFRERALPESQGRLRSNVTTINHARYQSNSEQWRPELALRYSHFIGDFDLGVHYFNGINREPSILYANNEYTAFYSNINQLGLDLQYTDEALLLKFEGILREGQGKTFSAYVAGFEYTFYQLKDSDIDVGLLIEKLKDHRDKSVYPTVFNNDIFIGSRIALNDFDNTSALIGAYVDRDKGLSTVRAEFESRISESWKLTIEGQWFIEEDPQEVVSAYKNDSFINIELSYYF</sequence>
<dbReference type="EMBL" id="BSST01000001">
    <property type="protein sequence ID" value="GLX79927.1"/>
    <property type="molecule type" value="Genomic_DNA"/>
</dbReference>
<evidence type="ECO:0000313" key="2">
    <source>
        <dbReference type="EMBL" id="GLX79927.1"/>
    </source>
</evidence>
<name>A0ABQ6GX54_9GAMM</name>
<proteinExistence type="predicted"/>
<comment type="caution">
    <text evidence="2">The sequence shown here is derived from an EMBL/GenBank/DDBJ whole genome shotgun (WGS) entry which is preliminary data.</text>
</comment>
<reference evidence="2 3" key="1">
    <citation type="submission" date="2023-03" db="EMBL/GenBank/DDBJ databases">
        <title>Draft genome sequence of Thalassotalea insulae KCTC 62186T.</title>
        <authorList>
            <person name="Sawabe T."/>
        </authorList>
    </citation>
    <scope>NUCLEOTIDE SEQUENCE [LARGE SCALE GENOMIC DNA]</scope>
    <source>
        <strain evidence="2 3">KCTC 62186</strain>
    </source>
</reference>
<dbReference type="Proteomes" id="UP001157186">
    <property type="component" value="Unassembled WGS sequence"/>
</dbReference>
<evidence type="ECO:0000256" key="1">
    <source>
        <dbReference type="SAM" id="SignalP"/>
    </source>
</evidence>
<dbReference type="RefSeq" id="WP_284245877.1">
    <property type="nucleotide sequence ID" value="NZ_BSST01000001.1"/>
</dbReference>